<dbReference type="KEGG" id="acab:QRX50_00310"/>
<accession>A0A9Y2IFV2</accession>
<name>A0A9Y2IFV2_9PSEU</name>
<reference evidence="1 2" key="1">
    <citation type="submission" date="2023-06" db="EMBL/GenBank/DDBJ databases">
        <authorList>
            <person name="Oyuntsetseg B."/>
            <person name="Kim S.B."/>
        </authorList>
    </citation>
    <scope>NUCLEOTIDE SEQUENCE [LARGE SCALE GENOMIC DNA]</scope>
    <source>
        <strain evidence="1 2">2-15</strain>
    </source>
</reference>
<keyword evidence="2" id="KW-1185">Reference proteome</keyword>
<gene>
    <name evidence="1" type="ORF">QRX50_00310</name>
</gene>
<evidence type="ECO:0000313" key="1">
    <source>
        <dbReference type="EMBL" id="WIX79297.1"/>
    </source>
</evidence>
<dbReference type="RefSeq" id="WP_285969986.1">
    <property type="nucleotide sequence ID" value="NZ_CP127294.1"/>
</dbReference>
<dbReference type="Proteomes" id="UP001236014">
    <property type="component" value="Chromosome"/>
</dbReference>
<evidence type="ECO:0000313" key="2">
    <source>
        <dbReference type="Proteomes" id="UP001236014"/>
    </source>
</evidence>
<proteinExistence type="predicted"/>
<organism evidence="1 2">
    <name type="scientific">Amycolatopsis carbonis</name>
    <dbReference type="NCBI Taxonomy" id="715471"/>
    <lineage>
        <taxon>Bacteria</taxon>
        <taxon>Bacillati</taxon>
        <taxon>Actinomycetota</taxon>
        <taxon>Actinomycetes</taxon>
        <taxon>Pseudonocardiales</taxon>
        <taxon>Pseudonocardiaceae</taxon>
        <taxon>Amycolatopsis</taxon>
    </lineage>
</organism>
<sequence>MSFEERLAALVGRLGVAPRDLDDGHARWAVYAEAVGRAEEWPAVLDLIEDEPDLPVAAAVVVRALDVLPEAQRADFVAALPEGRSREFAATRARELVILDRVAAGDGPEFDVRRWTNWLQLRAATTINVEQTLEALSSSGATRRIRSAAAQRLRVVRGAGS</sequence>
<dbReference type="AlphaFoldDB" id="A0A9Y2IFV2"/>
<protein>
    <submittedName>
        <fullName evidence="1">Uncharacterized protein</fullName>
    </submittedName>
</protein>
<dbReference type="EMBL" id="CP127294">
    <property type="protein sequence ID" value="WIX79297.1"/>
    <property type="molecule type" value="Genomic_DNA"/>
</dbReference>